<name>A0A6A6FCT6_9PEZI</name>
<dbReference type="InterPro" id="IPR056119">
    <property type="entry name" value="DUF7702"/>
</dbReference>
<evidence type="ECO:0000256" key="2">
    <source>
        <dbReference type="SAM" id="Phobius"/>
    </source>
</evidence>
<dbReference type="AlphaFoldDB" id="A0A6A6FCT6"/>
<dbReference type="Proteomes" id="UP000799539">
    <property type="component" value="Unassembled WGS sequence"/>
</dbReference>
<accession>A0A6A6FCT6</accession>
<feature type="transmembrane region" description="Helical" evidence="2">
    <location>
        <begin position="43"/>
        <end position="66"/>
    </location>
</feature>
<keyword evidence="2" id="KW-0472">Membrane</keyword>
<feature type="domain" description="DUF7702" evidence="3">
    <location>
        <begin position="14"/>
        <end position="243"/>
    </location>
</feature>
<proteinExistence type="predicted"/>
<evidence type="ECO:0000313" key="4">
    <source>
        <dbReference type="EMBL" id="KAF2211280.1"/>
    </source>
</evidence>
<feature type="transmembrane region" description="Helical" evidence="2">
    <location>
        <begin position="220"/>
        <end position="244"/>
    </location>
</feature>
<keyword evidence="2" id="KW-1133">Transmembrane helix</keyword>
<feature type="transmembrane region" description="Helical" evidence="2">
    <location>
        <begin position="12"/>
        <end position="34"/>
    </location>
</feature>
<feature type="transmembrane region" description="Helical" evidence="2">
    <location>
        <begin position="72"/>
        <end position="93"/>
    </location>
</feature>
<sequence>MIHTTWTAPSLWTLSCIILVIYVLTLFPIAYIFYKHRKRGLQAWIHLTIFVVLQLAGHGIIAGVGQGSAPPFFAPVLASIALSPLMVGTAAVLHEWFTTTRVANFEKNAATAQWLLNAFHLIGVFALGQILGGEILLGQGGAPPYARPLLQSGAFLLSVLFLSLCFAAFGLWWHHSQGSSSPLIWSVLIALPFVGLRYVYELVTAWDAAPELDQIFGSLTYRAALQVIPQAVALLVLMVGAVMARNVNEDTRLAKAEGELSDHRSTRVLVQGAYADAPSDLMPKQSQLDSSVSVNRYRYNCNLQSLRITLIGTNLLAPNKLEAFRDQPINQSGFRLNKCFSMKSFGVRGQGNYKTFAHTKWYYLATESERQTTTLQVQGRLYHQSEQKSGMDGTTADGLAEPSATIVTK</sequence>
<keyword evidence="5" id="KW-1185">Reference proteome</keyword>
<dbReference type="EMBL" id="ML992677">
    <property type="protein sequence ID" value="KAF2211280.1"/>
    <property type="molecule type" value="Genomic_DNA"/>
</dbReference>
<protein>
    <recommendedName>
        <fullName evidence="3">DUF7702 domain-containing protein</fullName>
    </recommendedName>
</protein>
<feature type="transmembrane region" description="Helical" evidence="2">
    <location>
        <begin position="114"/>
        <end position="137"/>
    </location>
</feature>
<keyword evidence="2" id="KW-0812">Transmembrane</keyword>
<evidence type="ECO:0000259" key="3">
    <source>
        <dbReference type="Pfam" id="PF24800"/>
    </source>
</evidence>
<evidence type="ECO:0000256" key="1">
    <source>
        <dbReference type="SAM" id="MobiDB-lite"/>
    </source>
</evidence>
<dbReference type="PANTHER" id="PTHR42109">
    <property type="entry name" value="UNPLACED GENOMIC SCAFFOLD UM_SCAF_CONTIG_1.265, WHOLE GENOME SHOTGUN SEQUENCE"/>
    <property type="match status" value="1"/>
</dbReference>
<dbReference type="OrthoDB" id="2560628at2759"/>
<gene>
    <name evidence="4" type="ORF">CERZMDRAFT_98590</name>
</gene>
<dbReference type="PANTHER" id="PTHR42109:SF2">
    <property type="entry name" value="INTEGRAL MEMBRANE PROTEIN"/>
    <property type="match status" value="1"/>
</dbReference>
<evidence type="ECO:0000313" key="5">
    <source>
        <dbReference type="Proteomes" id="UP000799539"/>
    </source>
</evidence>
<dbReference type="Pfam" id="PF24800">
    <property type="entry name" value="DUF7702"/>
    <property type="match status" value="1"/>
</dbReference>
<reference evidence="4" key="1">
    <citation type="journal article" date="2020" name="Stud. Mycol.">
        <title>101 Dothideomycetes genomes: a test case for predicting lifestyles and emergence of pathogens.</title>
        <authorList>
            <person name="Haridas S."/>
            <person name="Albert R."/>
            <person name="Binder M."/>
            <person name="Bloem J."/>
            <person name="Labutti K."/>
            <person name="Salamov A."/>
            <person name="Andreopoulos B."/>
            <person name="Baker S."/>
            <person name="Barry K."/>
            <person name="Bills G."/>
            <person name="Bluhm B."/>
            <person name="Cannon C."/>
            <person name="Castanera R."/>
            <person name="Culley D."/>
            <person name="Daum C."/>
            <person name="Ezra D."/>
            <person name="Gonzalez J."/>
            <person name="Henrissat B."/>
            <person name="Kuo A."/>
            <person name="Liang C."/>
            <person name="Lipzen A."/>
            <person name="Lutzoni F."/>
            <person name="Magnuson J."/>
            <person name="Mondo S."/>
            <person name="Nolan M."/>
            <person name="Ohm R."/>
            <person name="Pangilinan J."/>
            <person name="Park H.-J."/>
            <person name="Ramirez L."/>
            <person name="Alfaro M."/>
            <person name="Sun H."/>
            <person name="Tritt A."/>
            <person name="Yoshinaga Y."/>
            <person name="Zwiers L.-H."/>
            <person name="Turgeon B."/>
            <person name="Goodwin S."/>
            <person name="Spatafora J."/>
            <person name="Crous P."/>
            <person name="Grigoriev I."/>
        </authorList>
    </citation>
    <scope>NUCLEOTIDE SEQUENCE</scope>
    <source>
        <strain evidence="4">SCOH1-5</strain>
    </source>
</reference>
<feature type="region of interest" description="Disordered" evidence="1">
    <location>
        <begin position="385"/>
        <end position="409"/>
    </location>
</feature>
<feature type="transmembrane region" description="Helical" evidence="2">
    <location>
        <begin position="149"/>
        <end position="171"/>
    </location>
</feature>
<feature type="transmembrane region" description="Helical" evidence="2">
    <location>
        <begin position="183"/>
        <end position="200"/>
    </location>
</feature>
<organism evidence="4 5">
    <name type="scientific">Cercospora zeae-maydis SCOH1-5</name>
    <dbReference type="NCBI Taxonomy" id="717836"/>
    <lineage>
        <taxon>Eukaryota</taxon>
        <taxon>Fungi</taxon>
        <taxon>Dikarya</taxon>
        <taxon>Ascomycota</taxon>
        <taxon>Pezizomycotina</taxon>
        <taxon>Dothideomycetes</taxon>
        <taxon>Dothideomycetidae</taxon>
        <taxon>Mycosphaerellales</taxon>
        <taxon>Mycosphaerellaceae</taxon>
        <taxon>Cercospora</taxon>
    </lineage>
</organism>